<feature type="domain" description="Core-binding (CB)" evidence="6">
    <location>
        <begin position="59"/>
        <end position="143"/>
    </location>
</feature>
<dbReference type="InterPro" id="IPR050090">
    <property type="entry name" value="Tyrosine_recombinase_XerCD"/>
</dbReference>
<dbReference type="Proteomes" id="UP000185469">
    <property type="component" value="Chromosome"/>
</dbReference>
<dbReference type="GO" id="GO:0015074">
    <property type="term" value="P:DNA integration"/>
    <property type="evidence" value="ECO:0007669"/>
    <property type="project" value="InterPro"/>
</dbReference>
<dbReference type="InterPro" id="IPR044068">
    <property type="entry name" value="CB"/>
</dbReference>
<evidence type="ECO:0000259" key="6">
    <source>
        <dbReference type="PROSITE" id="PS51900"/>
    </source>
</evidence>
<name>A0A1L7CZ82_9CORY</name>
<evidence type="ECO:0000256" key="4">
    <source>
        <dbReference type="PROSITE-ProRule" id="PRU01248"/>
    </source>
</evidence>
<evidence type="ECO:0000259" key="5">
    <source>
        <dbReference type="PROSITE" id="PS51898"/>
    </source>
</evidence>
<dbReference type="InterPro" id="IPR011010">
    <property type="entry name" value="DNA_brk_join_enz"/>
</dbReference>
<dbReference type="InterPro" id="IPR013762">
    <property type="entry name" value="Integrase-like_cat_sf"/>
</dbReference>
<sequence>MATTERYQTQQGVRWRARWRTAAGGSRSRSGFKTKGEATRFLASVEVSKAQGGEVDTQAARRPLREYYAGWLAGVRATAAPSTAARYEGLWRSHVAGAWADRQVGSIKVGEIQKWVADLASRRSASTCRQALQVLRGSLDAAEADAAVARNPARGRLRVPAQPDTAAERVFLTGAQARRLIEATRGEGQKALVMTLLGTGLRFGEAAALRPCDRVGPGRWRVARAVTVISGRAAGFGPTKGRSARTIAAPPAVDAAMMAQARRRGLEMDSDDLLWVTPRTGAPLVAPSTREGAHSWLAAAVDRCQEADSTYPRPRVHDLRHTYASLAIAGGASVVTVASQLGHSSPAVTLSVYSHAFSADLDAAAGVVGEALDLTRI</sequence>
<dbReference type="SUPFAM" id="SSF56349">
    <property type="entry name" value="DNA breaking-rejoining enzymes"/>
    <property type="match status" value="1"/>
</dbReference>
<accession>A0A1L7CZ82</accession>
<evidence type="ECO:0000313" key="8">
    <source>
        <dbReference type="Proteomes" id="UP000185469"/>
    </source>
</evidence>
<feature type="domain" description="Tyr recombinase" evidence="5">
    <location>
        <begin position="167"/>
        <end position="366"/>
    </location>
</feature>
<protein>
    <recommendedName>
        <fullName evidence="9">Integrase</fullName>
    </recommendedName>
</protein>
<comment type="similarity">
    <text evidence="1">Belongs to the 'phage' integrase family.</text>
</comment>
<dbReference type="PROSITE" id="PS51900">
    <property type="entry name" value="CB"/>
    <property type="match status" value="1"/>
</dbReference>
<dbReference type="PANTHER" id="PTHR30349:SF64">
    <property type="entry name" value="PROPHAGE INTEGRASE INTD-RELATED"/>
    <property type="match status" value="1"/>
</dbReference>
<dbReference type="RefSeq" id="WP_075692420.1">
    <property type="nucleotide sequence ID" value="NZ_CP009248.1"/>
</dbReference>
<evidence type="ECO:0000256" key="2">
    <source>
        <dbReference type="ARBA" id="ARBA00023125"/>
    </source>
</evidence>
<dbReference type="STRING" id="1437874.CSPHI_08425"/>
<dbReference type="PROSITE" id="PS51898">
    <property type="entry name" value="TYR_RECOMBINASE"/>
    <property type="match status" value="1"/>
</dbReference>
<evidence type="ECO:0008006" key="9">
    <source>
        <dbReference type="Google" id="ProtNLM"/>
    </source>
</evidence>
<reference evidence="7 8" key="1">
    <citation type="submission" date="2014-08" db="EMBL/GenBank/DDBJ databases">
        <title>Complete genome sequence of Corynebacterium sphenisci CECT 5990(T) (=DSM 44792(T)), isolated from healthy wild penguins.</title>
        <authorList>
            <person name="Ruckert C."/>
            <person name="Albersmeier A."/>
            <person name="Winkler A."/>
            <person name="Kalinowski J."/>
        </authorList>
    </citation>
    <scope>NUCLEOTIDE SEQUENCE [LARGE SCALE GENOMIC DNA]</scope>
    <source>
        <strain evidence="7 8">DSM 44792</strain>
    </source>
</reference>
<dbReference type="InterPro" id="IPR002104">
    <property type="entry name" value="Integrase_catalytic"/>
</dbReference>
<dbReference type="Gene3D" id="1.10.443.10">
    <property type="entry name" value="Intergrase catalytic core"/>
    <property type="match status" value="1"/>
</dbReference>
<dbReference type="InterPro" id="IPR010998">
    <property type="entry name" value="Integrase_recombinase_N"/>
</dbReference>
<dbReference type="KEGG" id="csph:CSPHI_08425"/>
<dbReference type="CDD" id="cd01189">
    <property type="entry name" value="INT_ICEBs1_C_like"/>
    <property type="match status" value="1"/>
</dbReference>
<gene>
    <name evidence="7" type="ORF">CSPHI_08425</name>
</gene>
<dbReference type="GO" id="GO:0006310">
    <property type="term" value="P:DNA recombination"/>
    <property type="evidence" value="ECO:0007669"/>
    <property type="project" value="UniProtKB-KW"/>
</dbReference>
<evidence type="ECO:0000256" key="3">
    <source>
        <dbReference type="ARBA" id="ARBA00023172"/>
    </source>
</evidence>
<dbReference type="AlphaFoldDB" id="A0A1L7CZ82"/>
<dbReference type="GO" id="GO:0003677">
    <property type="term" value="F:DNA binding"/>
    <property type="evidence" value="ECO:0007669"/>
    <property type="project" value="UniProtKB-UniRule"/>
</dbReference>
<evidence type="ECO:0000256" key="1">
    <source>
        <dbReference type="ARBA" id="ARBA00008857"/>
    </source>
</evidence>
<dbReference type="EMBL" id="CP009248">
    <property type="protein sequence ID" value="APT91051.1"/>
    <property type="molecule type" value="Genomic_DNA"/>
</dbReference>
<organism evidence="7 8">
    <name type="scientific">Corynebacterium sphenisci DSM 44792</name>
    <dbReference type="NCBI Taxonomy" id="1437874"/>
    <lineage>
        <taxon>Bacteria</taxon>
        <taxon>Bacillati</taxon>
        <taxon>Actinomycetota</taxon>
        <taxon>Actinomycetes</taxon>
        <taxon>Mycobacteriales</taxon>
        <taxon>Corynebacteriaceae</taxon>
        <taxon>Corynebacterium</taxon>
    </lineage>
</organism>
<evidence type="ECO:0000313" key="7">
    <source>
        <dbReference type="EMBL" id="APT91051.1"/>
    </source>
</evidence>
<proteinExistence type="inferred from homology"/>
<dbReference type="PANTHER" id="PTHR30349">
    <property type="entry name" value="PHAGE INTEGRASE-RELATED"/>
    <property type="match status" value="1"/>
</dbReference>
<keyword evidence="3" id="KW-0233">DNA recombination</keyword>
<keyword evidence="8" id="KW-1185">Reference proteome</keyword>
<keyword evidence="2 4" id="KW-0238">DNA-binding</keyword>
<dbReference type="Gene3D" id="1.10.150.130">
    <property type="match status" value="1"/>
</dbReference>
<dbReference type="Pfam" id="PF00589">
    <property type="entry name" value="Phage_integrase"/>
    <property type="match status" value="1"/>
</dbReference>